<keyword evidence="1 6" id="KW-0245">EGF-like domain</keyword>
<keyword evidence="5" id="KW-0325">Glycoprotein</keyword>
<dbReference type="PRINTS" id="PR00010">
    <property type="entry name" value="EGFBLOOD"/>
</dbReference>
<dbReference type="Pfam" id="PF00008">
    <property type="entry name" value="EGF"/>
    <property type="match status" value="1"/>
</dbReference>
<reference evidence="7" key="1">
    <citation type="submission" date="2020-04" db="EMBL/GenBank/DDBJ databases">
        <authorList>
            <person name="Alioto T."/>
            <person name="Alioto T."/>
            <person name="Gomez Garrido J."/>
        </authorList>
    </citation>
    <scope>NUCLEOTIDE SEQUENCE</scope>
    <source>
        <strain evidence="7">A484AB</strain>
    </source>
</reference>
<evidence type="ECO:0000256" key="4">
    <source>
        <dbReference type="ARBA" id="ARBA00023157"/>
    </source>
</evidence>
<sequence>LNEGGNSENADKEIKPIAYSDLNEGGISKNADKEIKPIAYSDLNEGGHSENADKGIKPIVEVDHDCDPDPCLNGGTCADLGGFVKEFQCICVPGYTGKRCES</sequence>
<feature type="non-terminal residue" evidence="7">
    <location>
        <position position="1"/>
    </location>
</feature>
<dbReference type="GO" id="GO:0005886">
    <property type="term" value="C:plasma membrane"/>
    <property type="evidence" value="ECO:0007669"/>
    <property type="project" value="UniProtKB-ARBA"/>
</dbReference>
<gene>
    <name evidence="7" type="ORF">PACLA_8A067998</name>
</gene>
<organism evidence="7 8">
    <name type="scientific">Paramuricea clavata</name>
    <name type="common">Red gorgonian</name>
    <name type="synonym">Violescent sea-whip</name>
    <dbReference type="NCBI Taxonomy" id="317549"/>
    <lineage>
        <taxon>Eukaryota</taxon>
        <taxon>Metazoa</taxon>
        <taxon>Cnidaria</taxon>
        <taxon>Anthozoa</taxon>
        <taxon>Octocorallia</taxon>
        <taxon>Malacalcyonacea</taxon>
        <taxon>Plexauridae</taxon>
        <taxon>Paramuricea</taxon>
    </lineage>
</organism>
<feature type="non-terminal residue" evidence="7">
    <location>
        <position position="102"/>
    </location>
</feature>
<dbReference type="InterPro" id="IPR001881">
    <property type="entry name" value="EGF-like_Ca-bd_dom"/>
</dbReference>
<dbReference type="InterPro" id="IPR000742">
    <property type="entry name" value="EGF"/>
</dbReference>
<dbReference type="EMBL" id="CACRXK020021401">
    <property type="protein sequence ID" value="CAB4035821.1"/>
    <property type="molecule type" value="Genomic_DNA"/>
</dbReference>
<dbReference type="GO" id="GO:0005509">
    <property type="term" value="F:calcium ion binding"/>
    <property type="evidence" value="ECO:0007669"/>
    <property type="project" value="InterPro"/>
</dbReference>
<comment type="caution">
    <text evidence="7">The sequence shown here is derived from an EMBL/GenBank/DDBJ whole genome shotgun (WGS) entry which is preliminary data.</text>
</comment>
<dbReference type="Proteomes" id="UP001152795">
    <property type="component" value="Unassembled WGS sequence"/>
</dbReference>
<evidence type="ECO:0000313" key="8">
    <source>
        <dbReference type="Proteomes" id="UP001152795"/>
    </source>
</evidence>
<dbReference type="GO" id="GO:0048666">
    <property type="term" value="P:neuron development"/>
    <property type="evidence" value="ECO:0007669"/>
    <property type="project" value="UniProtKB-ARBA"/>
</dbReference>
<dbReference type="CDD" id="cd00054">
    <property type="entry name" value="EGF_CA"/>
    <property type="match status" value="1"/>
</dbReference>
<keyword evidence="4 6" id="KW-1015">Disulfide bond</keyword>
<evidence type="ECO:0000256" key="2">
    <source>
        <dbReference type="ARBA" id="ARBA00022729"/>
    </source>
</evidence>
<keyword evidence="2" id="KW-0732">Signal</keyword>
<keyword evidence="8" id="KW-1185">Reference proteome</keyword>
<accession>A0A7D9LLL6</accession>
<name>A0A7D9LLL6_PARCT</name>
<evidence type="ECO:0000256" key="1">
    <source>
        <dbReference type="ARBA" id="ARBA00022536"/>
    </source>
</evidence>
<dbReference type="AlphaFoldDB" id="A0A7D9LLL6"/>
<evidence type="ECO:0000256" key="6">
    <source>
        <dbReference type="PROSITE-ProRule" id="PRU00076"/>
    </source>
</evidence>
<dbReference type="GO" id="GO:0042063">
    <property type="term" value="P:gliogenesis"/>
    <property type="evidence" value="ECO:0007669"/>
    <property type="project" value="UniProtKB-ARBA"/>
</dbReference>
<comment type="caution">
    <text evidence="6">Lacks conserved residue(s) required for the propagation of feature annotation.</text>
</comment>
<dbReference type="SMART" id="SM00181">
    <property type="entry name" value="EGF"/>
    <property type="match status" value="1"/>
</dbReference>
<feature type="disulfide bond" evidence="6">
    <location>
        <begin position="91"/>
        <end position="100"/>
    </location>
</feature>
<dbReference type="OrthoDB" id="5987653at2759"/>
<proteinExistence type="predicted"/>
<dbReference type="SUPFAM" id="SSF57196">
    <property type="entry name" value="EGF/Laminin"/>
    <property type="match status" value="1"/>
</dbReference>
<evidence type="ECO:0000256" key="3">
    <source>
        <dbReference type="ARBA" id="ARBA00022737"/>
    </source>
</evidence>
<dbReference type="PROSITE" id="PS00022">
    <property type="entry name" value="EGF_1"/>
    <property type="match status" value="1"/>
</dbReference>
<dbReference type="Gene3D" id="2.10.25.10">
    <property type="entry name" value="Laminin"/>
    <property type="match status" value="1"/>
</dbReference>
<evidence type="ECO:0000256" key="5">
    <source>
        <dbReference type="ARBA" id="ARBA00023180"/>
    </source>
</evidence>
<evidence type="ECO:0000313" key="7">
    <source>
        <dbReference type="EMBL" id="CAB4035821.1"/>
    </source>
</evidence>
<protein>
    <submittedName>
        <fullName evidence="7">Neurogenic locus delta</fullName>
    </submittedName>
</protein>
<dbReference type="FunFam" id="2.10.25.10:FF:000230">
    <property type="entry name" value="Delta-like protein"/>
    <property type="match status" value="1"/>
</dbReference>
<dbReference type="PROSITE" id="PS01186">
    <property type="entry name" value="EGF_2"/>
    <property type="match status" value="1"/>
</dbReference>
<dbReference type="GO" id="GO:0000902">
    <property type="term" value="P:cell morphogenesis"/>
    <property type="evidence" value="ECO:0007669"/>
    <property type="project" value="UniProtKB-ARBA"/>
</dbReference>
<keyword evidence="3" id="KW-0677">Repeat</keyword>
<dbReference type="SMART" id="SM00179">
    <property type="entry name" value="EGF_CA"/>
    <property type="match status" value="1"/>
</dbReference>
<dbReference type="PROSITE" id="PS50026">
    <property type="entry name" value="EGF_3"/>
    <property type="match status" value="1"/>
</dbReference>